<evidence type="ECO:0000313" key="1">
    <source>
        <dbReference type="EMBL" id="RCJ42819.1"/>
    </source>
</evidence>
<sequence>MVISNSKCILIAMKKSLFVISDLINFLHESKALILNPSPKIGKRGWGMWQDTAGKLYICARDSMSGTHKEQ</sequence>
<reference evidence="1 2" key="1">
    <citation type="submission" date="2016-04" db="EMBL/GenBank/DDBJ databases">
        <authorList>
            <person name="Evans L.H."/>
            <person name="Alamgir A."/>
            <person name="Owens N."/>
            <person name="Weber N.D."/>
            <person name="Virtaneva K."/>
            <person name="Barbian K."/>
            <person name="Babar A."/>
            <person name="Rosenke K."/>
        </authorList>
    </citation>
    <scope>NUCLEOTIDE SEQUENCE [LARGE SCALE GENOMIC DNA]</scope>
    <source>
        <strain evidence="1">NIES-2108</strain>
    </source>
</reference>
<evidence type="ECO:0000313" key="2">
    <source>
        <dbReference type="Proteomes" id="UP000252085"/>
    </source>
</evidence>
<organism evidence="1 2">
    <name type="scientific">Nostoc punctiforme NIES-2108</name>
    <dbReference type="NCBI Taxonomy" id="1356359"/>
    <lineage>
        <taxon>Bacteria</taxon>
        <taxon>Bacillati</taxon>
        <taxon>Cyanobacteriota</taxon>
        <taxon>Cyanophyceae</taxon>
        <taxon>Nostocales</taxon>
        <taxon>Nostocaceae</taxon>
        <taxon>Nostoc</taxon>
    </lineage>
</organism>
<dbReference type="Proteomes" id="UP000252085">
    <property type="component" value="Unassembled WGS sequence"/>
</dbReference>
<name>A0A367S3K8_NOSPU</name>
<proteinExistence type="predicted"/>
<gene>
    <name evidence="1" type="ORF">A6769_36660</name>
</gene>
<accession>A0A367S3K8</accession>
<protein>
    <submittedName>
        <fullName evidence="1">Uncharacterized protein</fullName>
    </submittedName>
</protein>
<comment type="caution">
    <text evidence="1">The sequence shown here is derived from an EMBL/GenBank/DDBJ whole genome shotgun (WGS) entry which is preliminary data.</text>
</comment>
<dbReference type="AlphaFoldDB" id="A0A367S3K8"/>
<dbReference type="EMBL" id="LXQE01000001">
    <property type="protein sequence ID" value="RCJ42819.1"/>
    <property type="molecule type" value="Genomic_DNA"/>
</dbReference>